<feature type="non-terminal residue" evidence="3">
    <location>
        <position position="1"/>
    </location>
</feature>
<dbReference type="Proteomes" id="UP001281410">
    <property type="component" value="Unassembled WGS sequence"/>
</dbReference>
<comment type="caution">
    <text evidence="3">The sequence shown here is derived from an EMBL/GenBank/DDBJ whole genome shotgun (WGS) entry which is preliminary data.</text>
</comment>
<keyword evidence="4" id="KW-1185">Reference proteome</keyword>
<dbReference type="SUPFAM" id="SSF52047">
    <property type="entry name" value="RNI-like"/>
    <property type="match status" value="1"/>
</dbReference>
<dbReference type="Gene3D" id="3.80.10.10">
    <property type="entry name" value="Ribonuclease Inhibitor"/>
    <property type="match status" value="1"/>
</dbReference>
<evidence type="ECO:0000313" key="3">
    <source>
        <dbReference type="EMBL" id="KAK3227642.1"/>
    </source>
</evidence>
<proteinExistence type="predicted"/>
<dbReference type="PANTHER" id="PTHR33463:SF204">
    <property type="entry name" value="NB-ARC DOMAIN-CONTAINING PROTEIN"/>
    <property type="match status" value="1"/>
</dbReference>
<feature type="domain" description="Disease resistance protein At4g27190-like leucine-rich repeats" evidence="2">
    <location>
        <begin position="2"/>
        <end position="99"/>
    </location>
</feature>
<evidence type="ECO:0000259" key="2">
    <source>
        <dbReference type="Pfam" id="PF23247"/>
    </source>
</evidence>
<evidence type="ECO:0000256" key="1">
    <source>
        <dbReference type="ARBA" id="ARBA00022821"/>
    </source>
</evidence>
<sequence>FSVAKSLLQLTRLKITECKMIEEIITNGQVVEMEDRITFIQLKYLELDRLPRLTRFCSGSYTIEFPSLQQVVVRQCPNMKHFSQGALNTPMLHKLQITNASWDERIWGGGLNNAIQKMFKIM</sequence>
<dbReference type="InterPro" id="IPR032675">
    <property type="entry name" value="LRR_dom_sf"/>
</dbReference>
<reference evidence="3" key="1">
    <citation type="journal article" date="2023" name="Plant J.">
        <title>Genome sequences and population genomics provide insights into the demographic history, inbreeding, and mutation load of two 'living fossil' tree species of Dipteronia.</title>
        <authorList>
            <person name="Feng Y."/>
            <person name="Comes H.P."/>
            <person name="Chen J."/>
            <person name="Zhu S."/>
            <person name="Lu R."/>
            <person name="Zhang X."/>
            <person name="Li P."/>
            <person name="Qiu J."/>
            <person name="Olsen K.M."/>
            <person name="Qiu Y."/>
        </authorList>
    </citation>
    <scope>NUCLEOTIDE SEQUENCE</scope>
    <source>
        <strain evidence="3">NBL</strain>
    </source>
</reference>
<organism evidence="3 4">
    <name type="scientific">Dipteronia sinensis</name>
    <dbReference type="NCBI Taxonomy" id="43782"/>
    <lineage>
        <taxon>Eukaryota</taxon>
        <taxon>Viridiplantae</taxon>
        <taxon>Streptophyta</taxon>
        <taxon>Embryophyta</taxon>
        <taxon>Tracheophyta</taxon>
        <taxon>Spermatophyta</taxon>
        <taxon>Magnoliopsida</taxon>
        <taxon>eudicotyledons</taxon>
        <taxon>Gunneridae</taxon>
        <taxon>Pentapetalae</taxon>
        <taxon>rosids</taxon>
        <taxon>malvids</taxon>
        <taxon>Sapindales</taxon>
        <taxon>Sapindaceae</taxon>
        <taxon>Hippocastanoideae</taxon>
        <taxon>Acereae</taxon>
        <taxon>Dipteronia</taxon>
    </lineage>
</organism>
<dbReference type="AlphaFoldDB" id="A0AAE0B0P0"/>
<name>A0AAE0B0P0_9ROSI</name>
<accession>A0AAE0B0P0</accession>
<evidence type="ECO:0000313" key="4">
    <source>
        <dbReference type="Proteomes" id="UP001281410"/>
    </source>
</evidence>
<protein>
    <recommendedName>
        <fullName evidence="2">Disease resistance protein At4g27190-like leucine-rich repeats domain-containing protein</fullName>
    </recommendedName>
</protein>
<dbReference type="InterPro" id="IPR057135">
    <property type="entry name" value="At4g27190-like_LRR"/>
</dbReference>
<dbReference type="InterPro" id="IPR050905">
    <property type="entry name" value="Plant_NBS-LRR"/>
</dbReference>
<gene>
    <name evidence="3" type="ORF">Dsin_007504</name>
</gene>
<keyword evidence="1" id="KW-0611">Plant defense</keyword>
<dbReference type="Pfam" id="PF23247">
    <property type="entry name" value="LRR_RPS2"/>
    <property type="match status" value="1"/>
</dbReference>
<feature type="non-terminal residue" evidence="3">
    <location>
        <position position="122"/>
    </location>
</feature>
<dbReference type="PANTHER" id="PTHR33463">
    <property type="entry name" value="NB-ARC DOMAIN-CONTAINING PROTEIN-RELATED"/>
    <property type="match status" value="1"/>
</dbReference>
<dbReference type="EMBL" id="JANJYJ010000002">
    <property type="protein sequence ID" value="KAK3227642.1"/>
    <property type="molecule type" value="Genomic_DNA"/>
</dbReference>